<dbReference type="EMBL" id="AYZO01000004">
    <property type="protein sequence ID" value="KRN14237.1"/>
    <property type="molecule type" value="Genomic_DNA"/>
</dbReference>
<keyword evidence="1" id="KW-0812">Transmembrane</keyword>
<organism evidence="2 4">
    <name type="scientific">Lactobacillus gigeriorum DSM 23908 = CRBIP 24.85</name>
    <dbReference type="NCBI Taxonomy" id="1423751"/>
    <lineage>
        <taxon>Bacteria</taxon>
        <taxon>Bacillati</taxon>
        <taxon>Bacillota</taxon>
        <taxon>Bacilli</taxon>
        <taxon>Lactobacillales</taxon>
        <taxon>Lactobacillaceae</taxon>
        <taxon>Lactobacillus</taxon>
    </lineage>
</organism>
<dbReference type="Proteomes" id="UP000051521">
    <property type="component" value="Unassembled WGS sequence"/>
</dbReference>
<dbReference type="EMBL" id="CAKC01000086">
    <property type="protein sequence ID" value="CCI87652.1"/>
    <property type="molecule type" value="Genomic_DNA"/>
</dbReference>
<feature type="transmembrane region" description="Helical" evidence="1">
    <location>
        <begin position="6"/>
        <end position="27"/>
    </location>
</feature>
<keyword evidence="1" id="KW-0472">Membrane</keyword>
<dbReference type="AlphaFoldDB" id="I7J3H6"/>
<keyword evidence="1" id="KW-1133">Transmembrane helix</keyword>
<reference evidence="3 5" key="2">
    <citation type="journal article" date="2015" name="Genome Announc.">
        <title>Expanding the biotechnology potential of lactobacilli through comparative genomics of 213 strains and associated genera.</title>
        <authorList>
            <person name="Sun Z."/>
            <person name="Harris H.M."/>
            <person name="McCann A."/>
            <person name="Guo C."/>
            <person name="Argimon S."/>
            <person name="Zhang W."/>
            <person name="Yang X."/>
            <person name="Jeffery I.B."/>
            <person name="Cooney J.C."/>
            <person name="Kagawa T.F."/>
            <person name="Liu W."/>
            <person name="Song Y."/>
            <person name="Salvetti E."/>
            <person name="Wrobel A."/>
            <person name="Rasinkangas P."/>
            <person name="Parkhill J."/>
            <person name="Rea M.C."/>
            <person name="O'Sullivan O."/>
            <person name="Ritari J."/>
            <person name="Douillard F.P."/>
            <person name="Paul Ross R."/>
            <person name="Yang R."/>
            <person name="Briner A.E."/>
            <person name="Felis G.E."/>
            <person name="de Vos W.M."/>
            <person name="Barrangou R."/>
            <person name="Klaenhammer T.R."/>
            <person name="Caufield P.W."/>
            <person name="Cui Y."/>
            <person name="Zhang H."/>
            <person name="O'Toole P.W."/>
        </authorList>
    </citation>
    <scope>NUCLEOTIDE SEQUENCE [LARGE SCALE GENOMIC DNA]</scope>
    <source>
        <strain evidence="3 5">DSM 23908</strain>
    </source>
</reference>
<evidence type="ECO:0000313" key="4">
    <source>
        <dbReference type="Proteomes" id="UP000009326"/>
    </source>
</evidence>
<gene>
    <name evidence="2" type="ORF">BN52_09620</name>
    <name evidence="3" type="ORF">FC38_GL001316</name>
</gene>
<evidence type="ECO:0000313" key="3">
    <source>
        <dbReference type="EMBL" id="KRN14237.1"/>
    </source>
</evidence>
<protein>
    <submittedName>
        <fullName evidence="2">Uncharacterized protein</fullName>
    </submittedName>
</protein>
<reference evidence="2 4" key="1">
    <citation type="submission" date="2012-06" db="EMBL/GenBank/DDBJ databases">
        <title>Draft genome sequence of Lactobacillus gigeriorum CRBIP 24.85T, isolated from chicken crop.</title>
        <authorList>
            <person name="Cousin S."/>
            <person name="Ma L."/>
            <person name="Creno S."/>
            <person name="Clermont D."/>
            <person name="Loux V."/>
            <person name="Bizet C."/>
            <person name="Bouchier C."/>
        </authorList>
    </citation>
    <scope>NUCLEOTIDE SEQUENCE [LARGE SCALE GENOMIC DNA]</scope>
    <source>
        <strain evidence="4">CRBIP 24.85T</strain>
        <strain evidence="2">Type strain: CRBIP 24.85</strain>
    </source>
</reference>
<dbReference type="RefSeq" id="WP_008473942.1">
    <property type="nucleotide sequence ID" value="NZ_AYZO01000004.1"/>
</dbReference>
<dbReference type="Proteomes" id="UP000009326">
    <property type="component" value="Unassembled WGS sequence"/>
</dbReference>
<proteinExistence type="predicted"/>
<evidence type="ECO:0000256" key="1">
    <source>
        <dbReference type="SAM" id="Phobius"/>
    </source>
</evidence>
<comment type="caution">
    <text evidence="2">The sequence shown here is derived from an EMBL/GenBank/DDBJ whole genome shotgun (WGS) entry which is preliminary data.</text>
</comment>
<name>I7J3H6_9LACO</name>
<dbReference type="STRING" id="1423751.FC38_GL001316"/>
<keyword evidence="5" id="KW-1185">Reference proteome</keyword>
<evidence type="ECO:0000313" key="2">
    <source>
        <dbReference type="EMBL" id="CCI87652.1"/>
    </source>
</evidence>
<sequence length="64" mass="7330">MLYLLYVLIGLLIVLGVDFAVTAFWAIHDTIVNQKRDKISFSAGFKKYFAENNNIPTKMSDLFN</sequence>
<evidence type="ECO:0000313" key="5">
    <source>
        <dbReference type="Proteomes" id="UP000051521"/>
    </source>
</evidence>
<dbReference type="PATRIC" id="fig|1423751.3.peg.1359"/>
<dbReference type="OrthoDB" id="2328869at2"/>
<accession>I7J3H6</accession>